<comment type="caution">
    <text evidence="3">The sequence shown here is derived from an EMBL/GenBank/DDBJ whole genome shotgun (WGS) entry which is preliminary data.</text>
</comment>
<name>A0A840NK05_9PSEU</name>
<dbReference type="InterPro" id="IPR007278">
    <property type="entry name" value="DUF397"/>
</dbReference>
<reference evidence="3 4" key="1">
    <citation type="submission" date="2020-08" db="EMBL/GenBank/DDBJ databases">
        <title>Sequencing the genomes of 1000 actinobacteria strains.</title>
        <authorList>
            <person name="Klenk H.-P."/>
        </authorList>
    </citation>
    <scope>NUCLEOTIDE SEQUENCE [LARGE SCALE GENOMIC DNA]</scope>
    <source>
        <strain evidence="3 4">DSM 45582</strain>
    </source>
</reference>
<evidence type="ECO:0000313" key="3">
    <source>
        <dbReference type="EMBL" id="MBB5069619.1"/>
    </source>
</evidence>
<keyword evidence="4" id="KW-1185">Reference proteome</keyword>
<feature type="domain" description="DUF397" evidence="2">
    <location>
        <begin position="9"/>
        <end position="61"/>
    </location>
</feature>
<evidence type="ECO:0000256" key="1">
    <source>
        <dbReference type="SAM" id="MobiDB-lite"/>
    </source>
</evidence>
<evidence type="ECO:0000259" key="2">
    <source>
        <dbReference type="Pfam" id="PF04149"/>
    </source>
</evidence>
<organism evidence="3 4">
    <name type="scientific">Saccharopolyspora gloriosae</name>
    <dbReference type="NCBI Taxonomy" id="455344"/>
    <lineage>
        <taxon>Bacteria</taxon>
        <taxon>Bacillati</taxon>
        <taxon>Actinomycetota</taxon>
        <taxon>Actinomycetes</taxon>
        <taxon>Pseudonocardiales</taxon>
        <taxon>Pseudonocardiaceae</taxon>
        <taxon>Saccharopolyspora</taxon>
    </lineage>
</organism>
<dbReference type="AlphaFoldDB" id="A0A840NK05"/>
<sequence>MEPTDLTHLTWHKSSHSGTQENCVEVARTPSFAAVRDSKDPTGTVLRFAPHAFAVFLQDLRIRDEDTRT</sequence>
<dbReference type="EMBL" id="JACHIV010000001">
    <property type="protein sequence ID" value="MBB5069619.1"/>
    <property type="molecule type" value="Genomic_DNA"/>
</dbReference>
<dbReference type="Proteomes" id="UP000580474">
    <property type="component" value="Unassembled WGS sequence"/>
</dbReference>
<gene>
    <name evidence="3" type="ORF">BJ969_002707</name>
</gene>
<dbReference type="Pfam" id="PF04149">
    <property type="entry name" value="DUF397"/>
    <property type="match status" value="1"/>
</dbReference>
<dbReference type="RefSeq" id="WP_184479283.1">
    <property type="nucleotide sequence ID" value="NZ_JACHIV010000001.1"/>
</dbReference>
<accession>A0A840NK05</accession>
<evidence type="ECO:0000313" key="4">
    <source>
        <dbReference type="Proteomes" id="UP000580474"/>
    </source>
</evidence>
<proteinExistence type="predicted"/>
<protein>
    <recommendedName>
        <fullName evidence="2">DUF397 domain-containing protein</fullName>
    </recommendedName>
</protein>
<feature type="region of interest" description="Disordered" evidence="1">
    <location>
        <begin position="1"/>
        <end position="22"/>
    </location>
</feature>